<accession>A0ACC3AIP7</accession>
<name>A0ACC3AIP7_9EURO</name>
<protein>
    <submittedName>
        <fullName evidence="1">Uncharacterized protein</fullName>
    </submittedName>
</protein>
<gene>
    <name evidence="1" type="ORF">H2198_000875</name>
</gene>
<sequence>MPSKRRNTFIPFDLNNNTATPDNKPDIVLPRKGKNAIQIKSPESKAVDLKKQGGSPDAAKPLVAPLELGRTVTDPKNGNTINFEAAKSGNNGEAKGTSSVTTDIKRPLPSNAVRSSPGVSSARNPEPTTGETKASFRNENDSANGTRLPFKSKLNIYAPKHIPLWLKAVNESYAVEITAPSLFRIDYDKYRATFGGTSLLPPVQTVDLTAPDVCPVYYNSLQPFCYRQYWHERLQNEHAAQDIQLTSYALYDISIDVNEAQIYLYSIKIPGLRENAPRVDLGDVVLIRPLVPVLQNSIANEAEWWNQTREGLAPGFTGQQHNAIVWSIIRRKKLIIVKLGSALPRDSRCNLSIPIQLSKCAPAWRAVSLTSSLLLSDHADVEKLWLRSMLFPESSDGVLQTALSKGKFDLSWKDPELNFEQKRAVQAVVDANYGVVPYLISGPPGTGKSKTIVETALQLLEASNVVTPHLLVCAPSDAAADTLLVRLSKSLLPQKLFRLNNWTRLVSEVPGEVLPYCYVDSKQLHSLPDFETLMNMKVVVTTCRDANMLINAGLTNRDLGTMTSKMLRAVAPAAVESVNFIHWTALLLDEAAQATEPEVLVPLSVITPLDMPSIPVKFRPQFVLAGDEHQLGPLLASKTLSHPDVSINTTGLETSLFQRVFERPLYDQHPLSRANGAPPLRSSMLPITRPPFTNLIRNYRSHPAILSTSSQLFYSDTLIPERPDTSAAILSWPCWPSASKGDLAWPVLFCQNIGPDTVESVTEGDGTGAGSLLNYSEADIVLDLVMSLLDHVNNNKEISCQSASNLSPLRQDEIIVMSPFNAQVKYLRNLFREEDLYEVRIGPLEAFQGLESRVVVLCTTRTRLGQPPHSPRKFVAEDKERGLGVVDEPKRFNVALTRAKEALIVVGNAETLTCTRDRCWLSFLEFCNRNGLFRTERTSWFGKGWHRQGKDHGVGKLEKALRYKENIARREEEERKGQEANGTGKVNVQSAGGFKLQGTMYDPDEMMRRGEVELFENENDDGDDNEGNNSDHGENTDDTNIVVMNGLGNAQYSEDDISRATSESE</sequence>
<keyword evidence="2" id="KW-1185">Reference proteome</keyword>
<dbReference type="Proteomes" id="UP001172386">
    <property type="component" value="Unassembled WGS sequence"/>
</dbReference>
<reference evidence="1" key="1">
    <citation type="submission" date="2022-10" db="EMBL/GenBank/DDBJ databases">
        <title>Culturing micro-colonial fungi from biological soil crusts in the Mojave desert and describing Neophaeococcomyces mojavensis, and introducing the new genera and species Taxawa tesnikishii.</title>
        <authorList>
            <person name="Kurbessoian T."/>
            <person name="Stajich J.E."/>
        </authorList>
    </citation>
    <scope>NUCLEOTIDE SEQUENCE</scope>
    <source>
        <strain evidence="1">JES_112</strain>
    </source>
</reference>
<proteinExistence type="predicted"/>
<dbReference type="EMBL" id="JAPDRQ010000009">
    <property type="protein sequence ID" value="KAJ9663358.1"/>
    <property type="molecule type" value="Genomic_DNA"/>
</dbReference>
<evidence type="ECO:0000313" key="1">
    <source>
        <dbReference type="EMBL" id="KAJ9663358.1"/>
    </source>
</evidence>
<evidence type="ECO:0000313" key="2">
    <source>
        <dbReference type="Proteomes" id="UP001172386"/>
    </source>
</evidence>
<comment type="caution">
    <text evidence="1">The sequence shown here is derived from an EMBL/GenBank/DDBJ whole genome shotgun (WGS) entry which is preliminary data.</text>
</comment>
<organism evidence="1 2">
    <name type="scientific">Neophaeococcomyces mojaviensis</name>
    <dbReference type="NCBI Taxonomy" id="3383035"/>
    <lineage>
        <taxon>Eukaryota</taxon>
        <taxon>Fungi</taxon>
        <taxon>Dikarya</taxon>
        <taxon>Ascomycota</taxon>
        <taxon>Pezizomycotina</taxon>
        <taxon>Eurotiomycetes</taxon>
        <taxon>Chaetothyriomycetidae</taxon>
        <taxon>Chaetothyriales</taxon>
        <taxon>Chaetothyriales incertae sedis</taxon>
        <taxon>Neophaeococcomyces</taxon>
    </lineage>
</organism>